<feature type="domain" description="Glycoside hydrolase family 5" evidence="5">
    <location>
        <begin position="28"/>
        <end position="164"/>
    </location>
</feature>
<evidence type="ECO:0000313" key="6">
    <source>
        <dbReference type="EMBL" id="CAK0902917.1"/>
    </source>
</evidence>
<organism evidence="6 7">
    <name type="scientific">Prorocentrum cordatum</name>
    <dbReference type="NCBI Taxonomy" id="2364126"/>
    <lineage>
        <taxon>Eukaryota</taxon>
        <taxon>Sar</taxon>
        <taxon>Alveolata</taxon>
        <taxon>Dinophyceae</taxon>
        <taxon>Prorocentrales</taxon>
        <taxon>Prorocentraceae</taxon>
        <taxon>Prorocentrum</taxon>
    </lineage>
</organism>
<evidence type="ECO:0000256" key="4">
    <source>
        <dbReference type="RuleBase" id="RU361153"/>
    </source>
</evidence>
<proteinExistence type="inferred from homology"/>
<keyword evidence="2 4" id="KW-0378">Hydrolase</keyword>
<sequence length="171" mass="18934">MDDGFGNIMATFTSWFGAHMEQLVNNGLDKTTADNIVARILHMGFNSVRLNYAVNVTVNSSGSFPDVRDPQYVSGDPSFAGLNVLEVFDKCVEALTSRGLLVVVNVHMLDAAWFCGTTDNNAQWYNDVFSEDDWTASLNLMAARYSGNPRVIGFDLFNEPRLNSITNDVSY</sequence>
<dbReference type="InterPro" id="IPR001547">
    <property type="entry name" value="Glyco_hydro_5"/>
</dbReference>
<name>A0ABN9XWR0_9DINO</name>
<evidence type="ECO:0000259" key="5">
    <source>
        <dbReference type="Pfam" id="PF00150"/>
    </source>
</evidence>
<protein>
    <recommendedName>
        <fullName evidence="5">Glycoside hydrolase family 5 domain-containing protein</fullName>
    </recommendedName>
</protein>
<dbReference type="PANTHER" id="PTHR31263">
    <property type="entry name" value="CELLULASE FAMILY PROTEIN (AFU_ORTHOLOGUE AFUA_5G14560)"/>
    <property type="match status" value="1"/>
</dbReference>
<dbReference type="SUPFAM" id="SSF51445">
    <property type="entry name" value="(Trans)glycosidases"/>
    <property type="match status" value="1"/>
</dbReference>
<evidence type="ECO:0000256" key="3">
    <source>
        <dbReference type="ARBA" id="ARBA00023295"/>
    </source>
</evidence>
<dbReference type="Proteomes" id="UP001189429">
    <property type="component" value="Unassembled WGS sequence"/>
</dbReference>
<evidence type="ECO:0000256" key="2">
    <source>
        <dbReference type="ARBA" id="ARBA00022801"/>
    </source>
</evidence>
<keyword evidence="7" id="KW-1185">Reference proteome</keyword>
<evidence type="ECO:0000256" key="1">
    <source>
        <dbReference type="ARBA" id="ARBA00005641"/>
    </source>
</evidence>
<dbReference type="InterPro" id="IPR017853">
    <property type="entry name" value="GH"/>
</dbReference>
<gene>
    <name evidence="6" type="ORF">PCOR1329_LOCUS79377</name>
</gene>
<comment type="similarity">
    <text evidence="1 4">Belongs to the glycosyl hydrolase 5 (cellulase A) family.</text>
</comment>
<dbReference type="PANTHER" id="PTHR31263:SF0">
    <property type="entry name" value="CELLULASE FAMILY PROTEIN (AFU_ORTHOLOGUE AFUA_5G14560)"/>
    <property type="match status" value="1"/>
</dbReference>
<keyword evidence="3 4" id="KW-0326">Glycosidase</keyword>
<dbReference type="EMBL" id="CAUYUJ010021137">
    <property type="protein sequence ID" value="CAK0902917.1"/>
    <property type="molecule type" value="Genomic_DNA"/>
</dbReference>
<reference evidence="6" key="1">
    <citation type="submission" date="2023-10" db="EMBL/GenBank/DDBJ databases">
        <authorList>
            <person name="Chen Y."/>
            <person name="Shah S."/>
            <person name="Dougan E. K."/>
            <person name="Thang M."/>
            <person name="Chan C."/>
        </authorList>
    </citation>
    <scope>NUCLEOTIDE SEQUENCE [LARGE SCALE GENOMIC DNA]</scope>
</reference>
<evidence type="ECO:0000313" key="7">
    <source>
        <dbReference type="Proteomes" id="UP001189429"/>
    </source>
</evidence>
<dbReference type="PROSITE" id="PS00659">
    <property type="entry name" value="GLYCOSYL_HYDROL_F5"/>
    <property type="match status" value="1"/>
</dbReference>
<accession>A0ABN9XWR0</accession>
<dbReference type="InterPro" id="IPR018087">
    <property type="entry name" value="Glyco_hydro_5_CS"/>
</dbReference>
<comment type="caution">
    <text evidence="6">The sequence shown here is derived from an EMBL/GenBank/DDBJ whole genome shotgun (WGS) entry which is preliminary data.</text>
</comment>
<dbReference type="Pfam" id="PF00150">
    <property type="entry name" value="Cellulase"/>
    <property type="match status" value="1"/>
</dbReference>
<dbReference type="Gene3D" id="3.20.20.80">
    <property type="entry name" value="Glycosidases"/>
    <property type="match status" value="1"/>
</dbReference>